<dbReference type="Gene3D" id="3.30.310.170">
    <property type="entry name" value="Outer membrane protein assembly factor BamC"/>
    <property type="match status" value="2"/>
</dbReference>
<dbReference type="InterPro" id="IPR042268">
    <property type="entry name" value="BamC_C"/>
</dbReference>
<dbReference type="EMBL" id="SOQX01000003">
    <property type="protein sequence ID" value="TDY01546.1"/>
    <property type="molecule type" value="Genomic_DNA"/>
</dbReference>
<name>A0A4R8IL90_9GAMM</name>
<dbReference type="Proteomes" id="UP000294914">
    <property type="component" value="Unassembled WGS sequence"/>
</dbReference>
<dbReference type="OrthoDB" id="9772575at2"/>
<evidence type="ECO:0000313" key="1">
    <source>
        <dbReference type="EMBL" id="TDY01546.1"/>
    </source>
</evidence>
<proteinExistence type="predicted"/>
<evidence type="ECO:0000313" key="2">
    <source>
        <dbReference type="Proteomes" id="UP000294914"/>
    </source>
</evidence>
<organism evidence="1 2">
    <name type="scientific">Thiohalophilus thiocyanatoxydans</name>
    <dbReference type="NCBI Taxonomy" id="381308"/>
    <lineage>
        <taxon>Bacteria</taxon>
        <taxon>Pseudomonadati</taxon>
        <taxon>Pseudomonadota</taxon>
        <taxon>Gammaproteobacteria</taxon>
        <taxon>Thiohalomonadales</taxon>
        <taxon>Thiohalophilaceae</taxon>
        <taxon>Thiohalophilus</taxon>
    </lineage>
</organism>
<reference evidence="1 2" key="1">
    <citation type="submission" date="2019-03" db="EMBL/GenBank/DDBJ databases">
        <title>Genomic Encyclopedia of Type Strains, Phase IV (KMG-IV): sequencing the most valuable type-strain genomes for metagenomic binning, comparative biology and taxonomic classification.</title>
        <authorList>
            <person name="Goeker M."/>
        </authorList>
    </citation>
    <scope>NUCLEOTIDE SEQUENCE [LARGE SCALE GENOMIC DNA]</scope>
    <source>
        <strain evidence="1 2">DSM 16326</strain>
    </source>
</reference>
<dbReference type="AlphaFoldDB" id="A0A4R8IL90"/>
<accession>A0A4R8IL90</accession>
<gene>
    <name evidence="1" type="ORF">EDC23_1435</name>
</gene>
<protein>
    <submittedName>
        <fullName evidence="1">Beta-barrel assembly machine subunit BamC</fullName>
    </submittedName>
</protein>
<dbReference type="InterPro" id="IPR010653">
    <property type="entry name" value="NlpB/DapX"/>
</dbReference>
<dbReference type="PROSITE" id="PS51257">
    <property type="entry name" value="PROKAR_LIPOPROTEIN"/>
    <property type="match status" value="1"/>
</dbReference>
<dbReference type="Pfam" id="PF06804">
    <property type="entry name" value="Lipoprotein_18"/>
    <property type="match status" value="1"/>
</dbReference>
<sequence length="369" mass="42177">MKRRNGIEVVVLALSALTLGACSGSPEKDYRALYADQVETESKQQSLEVPPKLNLPRTGQEMQIPGIGREQASYSGMQGNAGKETDSVVASAEDVRFVRQGNMHWLEVNLPPEQVWDAAGEFMENLGFEITERDRKLGLLETNWQERRERVPGNWLERMIDAIGSSGFKDRYRLRLERGDNGGTRVFITHRGMKEIVVDGGGIEVVETAWVPNDTDHDLEVELLQRFLISLGGDEEQASRMVATAEPEERTEFRQGQDTLLLQVNETFPRTWRRVGLALDRVGLLVEDRNRSEGAYYIKLTEEFMKQEKQGFWASLMESEDQKAAIEALLLRVRERGDYTEISLRDRDNQKIDPELSKRLLEEIEVHLR</sequence>
<dbReference type="RefSeq" id="WP_134082671.1">
    <property type="nucleotide sequence ID" value="NZ_SOQX01000003.1"/>
</dbReference>
<keyword evidence="2" id="KW-1185">Reference proteome</keyword>
<comment type="caution">
    <text evidence="1">The sequence shown here is derived from an EMBL/GenBank/DDBJ whole genome shotgun (WGS) entry which is preliminary data.</text>
</comment>